<dbReference type="RefSeq" id="WP_131607782.1">
    <property type="nucleotide sequence ID" value="NZ_SJSM01000002.1"/>
</dbReference>
<comment type="caution">
    <text evidence="1">The sequence shown here is derived from an EMBL/GenBank/DDBJ whole genome shotgun (WGS) entry which is preliminary data.</text>
</comment>
<organism evidence="1 2">
    <name type="scientific">Pedobacter hiemivivus</name>
    <dbReference type="NCBI Taxonomy" id="2530454"/>
    <lineage>
        <taxon>Bacteria</taxon>
        <taxon>Pseudomonadati</taxon>
        <taxon>Bacteroidota</taxon>
        <taxon>Sphingobacteriia</taxon>
        <taxon>Sphingobacteriales</taxon>
        <taxon>Sphingobacteriaceae</taxon>
        <taxon>Pedobacter</taxon>
    </lineage>
</organism>
<reference evidence="1 2" key="1">
    <citation type="submission" date="2019-02" db="EMBL/GenBank/DDBJ databases">
        <title>Pedobacter sp. RP-3-8 sp. nov., isolated from Arctic soil.</title>
        <authorList>
            <person name="Dahal R.H."/>
        </authorList>
    </citation>
    <scope>NUCLEOTIDE SEQUENCE [LARGE SCALE GENOMIC DNA]</scope>
    <source>
        <strain evidence="1 2">RP-3-8</strain>
    </source>
</reference>
<dbReference type="OrthoDB" id="799968at2"/>
<proteinExistence type="predicted"/>
<sequence length="199" mass="21868">MHIFSDLENDTIRVIKADGQQLPKEYKAVVNRNDIQTFDVSIDVEEGDFIERLLSNGKAEKYLVSESQYSEGMPPAIPPFYKFKVSNIKSIPTASSVASTNVYHVSGNNARVLNNSVDHSSNVVNISNDKMFEELRALIEAQLPDTGLIPLVNEMEQARGTSGFAAKYNAFIQSAANHMTLLAPFIPPLTALLIPGQAL</sequence>
<protein>
    <submittedName>
        <fullName evidence="1">Uncharacterized protein</fullName>
    </submittedName>
</protein>
<gene>
    <name evidence="1" type="ORF">EZ444_05875</name>
</gene>
<dbReference type="EMBL" id="SJSM01000002">
    <property type="protein sequence ID" value="TCC98802.1"/>
    <property type="molecule type" value="Genomic_DNA"/>
</dbReference>
<name>A0A4R0NHJ8_9SPHI</name>
<evidence type="ECO:0000313" key="2">
    <source>
        <dbReference type="Proteomes" id="UP000291117"/>
    </source>
</evidence>
<keyword evidence="2" id="KW-1185">Reference proteome</keyword>
<dbReference type="AlphaFoldDB" id="A0A4R0NHJ8"/>
<dbReference type="Proteomes" id="UP000291117">
    <property type="component" value="Unassembled WGS sequence"/>
</dbReference>
<accession>A0A4R0NHJ8</accession>
<evidence type="ECO:0000313" key="1">
    <source>
        <dbReference type="EMBL" id="TCC98802.1"/>
    </source>
</evidence>